<dbReference type="GO" id="GO:0016746">
    <property type="term" value="F:acyltransferase activity"/>
    <property type="evidence" value="ECO:0007669"/>
    <property type="project" value="InterPro"/>
</dbReference>
<comment type="caution">
    <text evidence="1">The sequence shown here is derived from an EMBL/GenBank/DDBJ whole genome shotgun (WGS) entry which is preliminary data.</text>
</comment>
<evidence type="ECO:0000313" key="1">
    <source>
        <dbReference type="EMBL" id="RUR71674.1"/>
    </source>
</evidence>
<evidence type="ECO:0008006" key="3">
    <source>
        <dbReference type="Google" id="ProtNLM"/>
    </source>
</evidence>
<dbReference type="Proteomes" id="UP000281118">
    <property type="component" value="Unassembled WGS sequence"/>
</dbReference>
<reference evidence="1 2" key="1">
    <citation type="submission" date="2018-12" db="EMBL/GenBank/DDBJ databases">
        <title>The genome sequences of Variovorax guangxiensis DSM 27352.</title>
        <authorList>
            <person name="Gao J."/>
            <person name="Sun J."/>
        </authorList>
    </citation>
    <scope>NUCLEOTIDE SEQUENCE [LARGE SCALE GENOMIC DNA]</scope>
    <source>
        <strain evidence="1 2">DSM 27352</strain>
    </source>
</reference>
<protein>
    <recommendedName>
        <fullName evidence="3">3-oxoacyl-ACP synthase</fullName>
    </recommendedName>
</protein>
<sequence>MSMPTSAICIRRTGLVTSVGLNAAASCAAIRAKVTNPSETRFIDSEGERIMAHAVPLEKPWRGRAKLVRMAALAVQECLAGVARERWDEIPLLLCVAEHERPGRLQGLDDLLFEELQDLLGARFSADSLVVAHGRVSVVVALAQAQRLIGGGVPLVLVAAVDSLLEWPTLGAYERGNRVLTAGNSNGFIPGEGAGALLVGVPGGPGGPGGEGGLVCAGIGFGIEKAHIDTEEPLRGDGLSAAIEAGLAQAGCGMHDIDYRVTDLSGEQYYFKEATLALARTLRQRKESFDIWHPAECIGEAGAVAGVAALAVADAAGRRGYAPGPAVLVHMANDAGQRACAVMRFEEAAA</sequence>
<dbReference type="RefSeq" id="WP_126025735.1">
    <property type="nucleotide sequence ID" value="NZ_RXFT01000023.1"/>
</dbReference>
<accession>A0A3S0XJV0</accession>
<name>A0A3S0XJV0_9BURK</name>
<proteinExistence type="predicted"/>
<organism evidence="1 2">
    <name type="scientific">Variovorax guangxiensis</name>
    <dbReference type="NCBI Taxonomy" id="1775474"/>
    <lineage>
        <taxon>Bacteria</taxon>
        <taxon>Pseudomonadati</taxon>
        <taxon>Pseudomonadota</taxon>
        <taxon>Betaproteobacteria</taxon>
        <taxon>Burkholderiales</taxon>
        <taxon>Comamonadaceae</taxon>
        <taxon>Variovorax</taxon>
    </lineage>
</organism>
<dbReference type="EMBL" id="RXFT01000023">
    <property type="protein sequence ID" value="RUR71674.1"/>
    <property type="molecule type" value="Genomic_DNA"/>
</dbReference>
<dbReference type="InterPro" id="IPR016039">
    <property type="entry name" value="Thiolase-like"/>
</dbReference>
<dbReference type="NCBIfam" id="NF004798">
    <property type="entry name" value="PRK06147.1"/>
    <property type="match status" value="1"/>
</dbReference>
<dbReference type="Gene3D" id="3.40.47.10">
    <property type="match status" value="1"/>
</dbReference>
<dbReference type="OrthoDB" id="3078238at2"/>
<dbReference type="AlphaFoldDB" id="A0A3S0XJV0"/>
<dbReference type="SUPFAM" id="SSF53901">
    <property type="entry name" value="Thiolase-like"/>
    <property type="match status" value="2"/>
</dbReference>
<gene>
    <name evidence="1" type="ORF">EJP67_31975</name>
</gene>
<evidence type="ECO:0000313" key="2">
    <source>
        <dbReference type="Proteomes" id="UP000281118"/>
    </source>
</evidence>